<evidence type="ECO:0000259" key="2">
    <source>
        <dbReference type="Pfam" id="PF13354"/>
    </source>
</evidence>
<dbReference type="PANTHER" id="PTHR35333">
    <property type="entry name" value="BETA-LACTAMASE"/>
    <property type="match status" value="1"/>
</dbReference>
<dbReference type="Pfam" id="PF13354">
    <property type="entry name" value="Beta-lactamase2"/>
    <property type="match status" value="1"/>
</dbReference>
<evidence type="ECO:0000313" key="3">
    <source>
        <dbReference type="EMBL" id="GMA29073.1"/>
    </source>
</evidence>
<proteinExistence type="predicted"/>
<name>A0AA37UES4_9MICO</name>
<dbReference type="GO" id="GO:0046677">
    <property type="term" value="P:response to antibiotic"/>
    <property type="evidence" value="ECO:0007669"/>
    <property type="project" value="InterPro"/>
</dbReference>
<sequence>MSEGQPALRRDRRRSRAGGRHRGEASPAFAVAFSRLGELAYTGAQVSASVRAVAPAGGADETLLAVDDTVAMPMGSIGKVLLLVEAAARIGEGRVPGLGVLDRSVADATAGSGVWRYLQASALPTADLAVLVGVLSDNLATNVLLREIGLEAVRARAESLGLRRTALLDRVRDRRGPDDAPQFSVGSTEELSGLFAALTRGEAVDRLTSHRVLDWLSLGADLSMTASAFGLDPLAHTGSDHGLRLSNKTGTDDGLRAEAGVLTGPRGRVSYAIAIRFEDRSLGERLRVLSTMRTLGEELLEYVH</sequence>
<feature type="domain" description="Beta-lactamase class A catalytic" evidence="2">
    <location>
        <begin position="64"/>
        <end position="275"/>
    </location>
</feature>
<feature type="region of interest" description="Disordered" evidence="1">
    <location>
        <begin position="1"/>
        <end position="23"/>
    </location>
</feature>
<dbReference type="EMBL" id="BSUL01000001">
    <property type="protein sequence ID" value="GMA29073.1"/>
    <property type="molecule type" value="Genomic_DNA"/>
</dbReference>
<keyword evidence="3" id="KW-0378">Hydrolase</keyword>
<evidence type="ECO:0000256" key="1">
    <source>
        <dbReference type="SAM" id="MobiDB-lite"/>
    </source>
</evidence>
<dbReference type="GO" id="GO:0030655">
    <property type="term" value="P:beta-lactam antibiotic catabolic process"/>
    <property type="evidence" value="ECO:0007669"/>
    <property type="project" value="InterPro"/>
</dbReference>
<dbReference type="PANTHER" id="PTHR35333:SF3">
    <property type="entry name" value="BETA-LACTAMASE-TYPE TRANSPEPTIDASE FOLD CONTAINING PROTEIN"/>
    <property type="match status" value="1"/>
</dbReference>
<evidence type="ECO:0000313" key="4">
    <source>
        <dbReference type="Proteomes" id="UP001157160"/>
    </source>
</evidence>
<protein>
    <submittedName>
        <fullName evidence="3">Serine hydrolase</fullName>
    </submittedName>
</protein>
<comment type="caution">
    <text evidence="3">The sequence shown here is derived from an EMBL/GenBank/DDBJ whole genome shotgun (WGS) entry which is preliminary data.</text>
</comment>
<dbReference type="InterPro" id="IPR000871">
    <property type="entry name" value="Beta-lactam_class-A"/>
</dbReference>
<dbReference type="GO" id="GO:0008800">
    <property type="term" value="F:beta-lactamase activity"/>
    <property type="evidence" value="ECO:0007669"/>
    <property type="project" value="InterPro"/>
</dbReference>
<dbReference type="InterPro" id="IPR012338">
    <property type="entry name" value="Beta-lactam/transpept-like"/>
</dbReference>
<reference evidence="3 4" key="1">
    <citation type="journal article" date="2014" name="Int. J. Syst. Evol. Microbiol.">
        <title>Complete genome sequence of Corynebacterium casei LMG S-19264T (=DSM 44701T), isolated from a smear-ripened cheese.</title>
        <authorList>
            <consortium name="US DOE Joint Genome Institute (JGI-PGF)"/>
            <person name="Walter F."/>
            <person name="Albersmeier A."/>
            <person name="Kalinowski J."/>
            <person name="Ruckert C."/>
        </authorList>
    </citation>
    <scope>NUCLEOTIDE SEQUENCE [LARGE SCALE GENOMIC DNA]</scope>
    <source>
        <strain evidence="3 4">NBRC 112289</strain>
    </source>
</reference>
<organism evidence="3 4">
    <name type="scientific">Arenivirga flava</name>
    <dbReference type="NCBI Taxonomy" id="1930060"/>
    <lineage>
        <taxon>Bacteria</taxon>
        <taxon>Bacillati</taxon>
        <taxon>Actinomycetota</taxon>
        <taxon>Actinomycetes</taxon>
        <taxon>Micrococcales</taxon>
        <taxon>Microbacteriaceae</taxon>
        <taxon>Arenivirga</taxon>
    </lineage>
</organism>
<dbReference type="Proteomes" id="UP001157160">
    <property type="component" value="Unassembled WGS sequence"/>
</dbReference>
<dbReference type="SUPFAM" id="SSF56601">
    <property type="entry name" value="beta-lactamase/transpeptidase-like"/>
    <property type="match status" value="1"/>
</dbReference>
<dbReference type="RefSeq" id="WP_284232808.1">
    <property type="nucleotide sequence ID" value="NZ_BSUL01000001.1"/>
</dbReference>
<dbReference type="Gene3D" id="3.40.710.10">
    <property type="entry name" value="DD-peptidase/beta-lactamase superfamily"/>
    <property type="match status" value="1"/>
</dbReference>
<accession>A0AA37UES4</accession>
<keyword evidence="4" id="KW-1185">Reference proteome</keyword>
<dbReference type="InterPro" id="IPR045155">
    <property type="entry name" value="Beta-lactam_cat"/>
</dbReference>
<feature type="compositionally biased region" description="Basic residues" evidence="1">
    <location>
        <begin position="10"/>
        <end position="20"/>
    </location>
</feature>
<dbReference type="AlphaFoldDB" id="A0AA37UES4"/>
<gene>
    <name evidence="3" type="ORF">GCM10025874_23260</name>
</gene>